<proteinExistence type="predicted"/>
<evidence type="ECO:0000313" key="2">
    <source>
        <dbReference type="Proteomes" id="UP001203338"/>
    </source>
</evidence>
<accession>A0ABT0PKQ9</accession>
<gene>
    <name evidence="1" type="ORF">M3P05_16770</name>
</gene>
<dbReference type="EMBL" id="JAMFLX010000027">
    <property type="protein sequence ID" value="MCL6271571.1"/>
    <property type="molecule type" value="Genomic_DNA"/>
</dbReference>
<protein>
    <submittedName>
        <fullName evidence="1">Uncharacterized protein</fullName>
    </submittedName>
</protein>
<reference evidence="1 2" key="1">
    <citation type="submission" date="2022-05" db="EMBL/GenBank/DDBJ databases">
        <authorList>
            <person name="Park J.-S."/>
        </authorList>
    </citation>
    <scope>NUCLEOTIDE SEQUENCE [LARGE SCALE GENOMIC DNA]</scope>
    <source>
        <strain evidence="1 2">2012CJ34-2</strain>
    </source>
</reference>
<name>A0ABT0PKQ9_9GAMM</name>
<dbReference type="Proteomes" id="UP001203338">
    <property type="component" value="Unassembled WGS sequence"/>
</dbReference>
<evidence type="ECO:0000313" key="1">
    <source>
        <dbReference type="EMBL" id="MCL6271571.1"/>
    </source>
</evidence>
<organism evidence="1 2">
    <name type="scientific">Parendozoicomonas callyspongiae</name>
    <dbReference type="NCBI Taxonomy" id="2942213"/>
    <lineage>
        <taxon>Bacteria</taxon>
        <taxon>Pseudomonadati</taxon>
        <taxon>Pseudomonadota</taxon>
        <taxon>Gammaproteobacteria</taxon>
        <taxon>Oceanospirillales</taxon>
        <taxon>Endozoicomonadaceae</taxon>
        <taxon>Parendozoicomonas</taxon>
    </lineage>
</organism>
<dbReference type="RefSeq" id="WP_249701199.1">
    <property type="nucleotide sequence ID" value="NZ_JAMFLX010000027.1"/>
</dbReference>
<sequence length="60" mass="7176">MNTERLYVRDRITFEKGTIETCGQPGWIKVRMEWGELRDYQPKDLIPCPQDQLIKHKRAS</sequence>
<comment type="caution">
    <text evidence="1">The sequence shown here is derived from an EMBL/GenBank/DDBJ whole genome shotgun (WGS) entry which is preliminary data.</text>
</comment>
<keyword evidence="2" id="KW-1185">Reference proteome</keyword>